<keyword evidence="3" id="KW-1185">Reference proteome</keyword>
<gene>
    <name evidence="2" type="ORF">B7463_g10020</name>
</gene>
<dbReference type="EMBL" id="NCSJ02000269">
    <property type="protein sequence ID" value="RFU26314.1"/>
    <property type="molecule type" value="Genomic_DNA"/>
</dbReference>
<organism evidence="2 3">
    <name type="scientific">Scytalidium lignicola</name>
    <name type="common">Hyphomycete</name>
    <dbReference type="NCBI Taxonomy" id="5539"/>
    <lineage>
        <taxon>Eukaryota</taxon>
        <taxon>Fungi</taxon>
        <taxon>Dikarya</taxon>
        <taxon>Ascomycota</taxon>
        <taxon>Pezizomycotina</taxon>
        <taxon>Leotiomycetes</taxon>
        <taxon>Leotiomycetes incertae sedis</taxon>
        <taxon>Scytalidium</taxon>
    </lineage>
</organism>
<dbReference type="PANTHER" id="PTHR11695:SF294">
    <property type="entry name" value="RETICULON-4-INTERACTING PROTEIN 1, MITOCHONDRIAL"/>
    <property type="match status" value="1"/>
</dbReference>
<evidence type="ECO:0000313" key="2">
    <source>
        <dbReference type="EMBL" id="RFU26314.1"/>
    </source>
</evidence>
<dbReference type="CDD" id="cd05289">
    <property type="entry name" value="MDR_like_2"/>
    <property type="match status" value="1"/>
</dbReference>
<dbReference type="InterPro" id="IPR011032">
    <property type="entry name" value="GroES-like_sf"/>
</dbReference>
<dbReference type="SUPFAM" id="SSF51735">
    <property type="entry name" value="NAD(P)-binding Rossmann-fold domains"/>
    <property type="match status" value="1"/>
</dbReference>
<name>A0A3E2GYU7_SCYLI</name>
<dbReference type="Gene3D" id="3.40.50.720">
    <property type="entry name" value="NAD(P)-binding Rossmann-like Domain"/>
    <property type="match status" value="1"/>
</dbReference>
<proteinExistence type="predicted"/>
<dbReference type="SMART" id="SM00829">
    <property type="entry name" value="PKS_ER"/>
    <property type="match status" value="1"/>
</dbReference>
<dbReference type="InterPro" id="IPR013154">
    <property type="entry name" value="ADH-like_N"/>
</dbReference>
<dbReference type="STRING" id="5539.A0A3E2GYU7"/>
<dbReference type="OMA" id="YDCAGIV"/>
<evidence type="ECO:0000259" key="1">
    <source>
        <dbReference type="SMART" id="SM00829"/>
    </source>
</evidence>
<comment type="caution">
    <text evidence="2">The sequence shown here is derived from an EMBL/GenBank/DDBJ whole genome shotgun (WGS) entry which is preliminary data.</text>
</comment>
<dbReference type="InterPro" id="IPR036291">
    <property type="entry name" value="NAD(P)-bd_dom_sf"/>
</dbReference>
<dbReference type="Pfam" id="PF08240">
    <property type="entry name" value="ADH_N"/>
    <property type="match status" value="1"/>
</dbReference>
<protein>
    <recommendedName>
        <fullName evidence="1">Enoyl reductase (ER) domain-containing protein</fullName>
    </recommendedName>
</protein>
<dbReference type="PANTHER" id="PTHR11695">
    <property type="entry name" value="ALCOHOL DEHYDROGENASE RELATED"/>
    <property type="match status" value="1"/>
</dbReference>
<feature type="non-terminal residue" evidence="2">
    <location>
        <position position="364"/>
    </location>
</feature>
<dbReference type="InterPro" id="IPR050700">
    <property type="entry name" value="YIM1/Zinc_Alcohol_DH_Fams"/>
</dbReference>
<dbReference type="GO" id="GO:0005739">
    <property type="term" value="C:mitochondrion"/>
    <property type="evidence" value="ECO:0007669"/>
    <property type="project" value="TreeGrafter"/>
</dbReference>
<dbReference type="InterPro" id="IPR020843">
    <property type="entry name" value="ER"/>
</dbReference>
<dbReference type="Gene3D" id="3.90.180.10">
    <property type="entry name" value="Medium-chain alcohol dehydrogenases, catalytic domain"/>
    <property type="match status" value="1"/>
</dbReference>
<feature type="domain" description="Enoyl reductase (ER)" evidence="1">
    <location>
        <begin position="31"/>
        <end position="361"/>
    </location>
</feature>
<sequence length="364" mass="38676">MASSSPSSTVPATMRALALSKFCKPSEYGLATLPTPEITQPDELLIKVHAASVNPIDVKMASGVAKMLGISTFPYKIGYDLSGTVVSIGSSVSAFKPGDQVYARVHERYRGTIAQYALSAESAVALKPASLSFVEAAAIPLAGLTALQSLDTGEKMIEGGSLKGKTVYVPAGLSGTGSFAVQLAKRVFGAGKVITTLSTGKIARLEELVGAGVVDEAVDYTKEDVGKRIGKGSVDFMFDTMGATLKSLPFMKKDGVIASISTLPSGDQMKERTPGIGSFVRYALNIVDWGYKTWTWWKGVRYSYVFMNPDGQDLKRLSKAVEEGSLKPVVGMTAKLEDIEQVKKGCQQLFDGKGGVGKFVIEID</sequence>
<feature type="non-terminal residue" evidence="2">
    <location>
        <position position="1"/>
    </location>
</feature>
<evidence type="ECO:0000313" key="3">
    <source>
        <dbReference type="Proteomes" id="UP000258309"/>
    </source>
</evidence>
<dbReference type="GO" id="GO:0016491">
    <property type="term" value="F:oxidoreductase activity"/>
    <property type="evidence" value="ECO:0007669"/>
    <property type="project" value="InterPro"/>
</dbReference>
<accession>A0A3E2GYU7</accession>
<dbReference type="Pfam" id="PF13602">
    <property type="entry name" value="ADH_zinc_N_2"/>
    <property type="match status" value="1"/>
</dbReference>
<dbReference type="OrthoDB" id="3509362at2759"/>
<dbReference type="AlphaFoldDB" id="A0A3E2GYU7"/>
<dbReference type="Proteomes" id="UP000258309">
    <property type="component" value="Unassembled WGS sequence"/>
</dbReference>
<reference evidence="2 3" key="1">
    <citation type="submission" date="2018-05" db="EMBL/GenBank/DDBJ databases">
        <title>Draft genome sequence of Scytalidium lignicola DSM 105466, a ubiquitous saprotrophic fungus.</title>
        <authorList>
            <person name="Buettner E."/>
            <person name="Gebauer A.M."/>
            <person name="Hofrichter M."/>
            <person name="Liers C."/>
            <person name="Kellner H."/>
        </authorList>
    </citation>
    <scope>NUCLEOTIDE SEQUENCE [LARGE SCALE GENOMIC DNA]</scope>
    <source>
        <strain evidence="2 3">DSM 105466</strain>
    </source>
</reference>
<dbReference type="SUPFAM" id="SSF50129">
    <property type="entry name" value="GroES-like"/>
    <property type="match status" value="1"/>
</dbReference>